<reference evidence="1" key="1">
    <citation type="journal article" date="2023" name="Nat. Commun.">
        <title>Diploid and tetraploid genomes of Acorus and the evolution of monocots.</title>
        <authorList>
            <person name="Ma L."/>
            <person name="Liu K.W."/>
            <person name="Li Z."/>
            <person name="Hsiao Y.Y."/>
            <person name="Qi Y."/>
            <person name="Fu T."/>
            <person name="Tang G.D."/>
            <person name="Zhang D."/>
            <person name="Sun W.H."/>
            <person name="Liu D.K."/>
            <person name="Li Y."/>
            <person name="Chen G.Z."/>
            <person name="Liu X.D."/>
            <person name="Liao X.Y."/>
            <person name="Jiang Y.T."/>
            <person name="Yu X."/>
            <person name="Hao Y."/>
            <person name="Huang J."/>
            <person name="Zhao X.W."/>
            <person name="Ke S."/>
            <person name="Chen Y.Y."/>
            <person name="Wu W.L."/>
            <person name="Hsu J.L."/>
            <person name="Lin Y.F."/>
            <person name="Huang M.D."/>
            <person name="Li C.Y."/>
            <person name="Huang L."/>
            <person name="Wang Z.W."/>
            <person name="Zhao X."/>
            <person name="Zhong W.Y."/>
            <person name="Peng D.H."/>
            <person name="Ahmad S."/>
            <person name="Lan S."/>
            <person name="Zhang J.S."/>
            <person name="Tsai W.C."/>
            <person name="Van de Peer Y."/>
            <person name="Liu Z.J."/>
        </authorList>
    </citation>
    <scope>NUCLEOTIDE SEQUENCE</scope>
    <source>
        <strain evidence="1">CP</strain>
    </source>
</reference>
<organism evidence="1 2">
    <name type="scientific">Acorus calamus</name>
    <name type="common">Sweet flag</name>
    <dbReference type="NCBI Taxonomy" id="4465"/>
    <lineage>
        <taxon>Eukaryota</taxon>
        <taxon>Viridiplantae</taxon>
        <taxon>Streptophyta</taxon>
        <taxon>Embryophyta</taxon>
        <taxon>Tracheophyta</taxon>
        <taxon>Spermatophyta</taxon>
        <taxon>Magnoliopsida</taxon>
        <taxon>Liliopsida</taxon>
        <taxon>Acoraceae</taxon>
        <taxon>Acorus</taxon>
    </lineage>
</organism>
<dbReference type="Proteomes" id="UP001180020">
    <property type="component" value="Unassembled WGS sequence"/>
</dbReference>
<gene>
    <name evidence="1" type="ORF">QJS10_CPA06g00239</name>
</gene>
<dbReference type="EMBL" id="JAUJYO010000006">
    <property type="protein sequence ID" value="KAK1315042.1"/>
    <property type="molecule type" value="Genomic_DNA"/>
</dbReference>
<evidence type="ECO:0000313" key="1">
    <source>
        <dbReference type="EMBL" id="KAK1315042.1"/>
    </source>
</evidence>
<name>A0AAV9EP21_ACOCL</name>
<dbReference type="AlphaFoldDB" id="A0AAV9EP21"/>
<proteinExistence type="predicted"/>
<sequence>MELFRRSWGAEVNYPMQSNSAHNGMEYGASGVDGTGHAGGILAFWKESLPISSCSGCGQALYLIFQDPKIGPWVISGVYASPNMEIRNWLWQESTEINKVEPHFVSKRCDCFPRLGGRKWSPPIDS</sequence>
<accession>A0AAV9EP21</accession>
<keyword evidence="2" id="KW-1185">Reference proteome</keyword>
<reference evidence="1" key="2">
    <citation type="submission" date="2023-06" db="EMBL/GenBank/DDBJ databases">
        <authorList>
            <person name="Ma L."/>
            <person name="Liu K.-W."/>
            <person name="Li Z."/>
            <person name="Hsiao Y.-Y."/>
            <person name="Qi Y."/>
            <person name="Fu T."/>
            <person name="Tang G."/>
            <person name="Zhang D."/>
            <person name="Sun W.-H."/>
            <person name="Liu D.-K."/>
            <person name="Li Y."/>
            <person name="Chen G.-Z."/>
            <person name="Liu X.-D."/>
            <person name="Liao X.-Y."/>
            <person name="Jiang Y.-T."/>
            <person name="Yu X."/>
            <person name="Hao Y."/>
            <person name="Huang J."/>
            <person name="Zhao X.-W."/>
            <person name="Ke S."/>
            <person name="Chen Y.-Y."/>
            <person name="Wu W.-L."/>
            <person name="Hsu J.-L."/>
            <person name="Lin Y.-F."/>
            <person name="Huang M.-D."/>
            <person name="Li C.-Y."/>
            <person name="Huang L."/>
            <person name="Wang Z.-W."/>
            <person name="Zhao X."/>
            <person name="Zhong W.-Y."/>
            <person name="Peng D.-H."/>
            <person name="Ahmad S."/>
            <person name="Lan S."/>
            <person name="Zhang J.-S."/>
            <person name="Tsai W.-C."/>
            <person name="Van De Peer Y."/>
            <person name="Liu Z.-J."/>
        </authorList>
    </citation>
    <scope>NUCLEOTIDE SEQUENCE</scope>
    <source>
        <strain evidence="1">CP</strain>
        <tissue evidence="1">Leaves</tissue>
    </source>
</reference>
<protein>
    <submittedName>
        <fullName evidence="1">Uncharacterized protein</fullName>
    </submittedName>
</protein>
<comment type="caution">
    <text evidence="1">The sequence shown here is derived from an EMBL/GenBank/DDBJ whole genome shotgun (WGS) entry which is preliminary data.</text>
</comment>
<evidence type="ECO:0000313" key="2">
    <source>
        <dbReference type="Proteomes" id="UP001180020"/>
    </source>
</evidence>